<name>A0AAJ5X045_9SPHN</name>
<dbReference type="Gene3D" id="1.10.1740.10">
    <property type="match status" value="1"/>
</dbReference>
<dbReference type="SUPFAM" id="SSF88659">
    <property type="entry name" value="Sigma3 and sigma4 domains of RNA polymerase sigma factors"/>
    <property type="match status" value="1"/>
</dbReference>
<dbReference type="GO" id="GO:0016987">
    <property type="term" value="F:sigma factor activity"/>
    <property type="evidence" value="ECO:0007669"/>
    <property type="project" value="UniProtKB-KW"/>
</dbReference>
<evidence type="ECO:0000256" key="1">
    <source>
        <dbReference type="ARBA" id="ARBA00010641"/>
    </source>
</evidence>
<evidence type="ECO:0000313" key="8">
    <source>
        <dbReference type="Proteomes" id="UP001218362"/>
    </source>
</evidence>
<dbReference type="Proteomes" id="UP001218362">
    <property type="component" value="Chromosome"/>
</dbReference>
<evidence type="ECO:0000256" key="2">
    <source>
        <dbReference type="ARBA" id="ARBA00023015"/>
    </source>
</evidence>
<dbReference type="EMBL" id="CP119316">
    <property type="protein sequence ID" value="WEK45165.1"/>
    <property type="molecule type" value="Genomic_DNA"/>
</dbReference>
<dbReference type="InterPro" id="IPR013249">
    <property type="entry name" value="RNA_pol_sigma70_r4_t2"/>
</dbReference>
<feature type="domain" description="RNA polymerase sigma-70 region 2" evidence="5">
    <location>
        <begin position="26"/>
        <end position="91"/>
    </location>
</feature>
<evidence type="ECO:0000256" key="4">
    <source>
        <dbReference type="ARBA" id="ARBA00023163"/>
    </source>
</evidence>
<dbReference type="GO" id="GO:0003677">
    <property type="term" value="F:DNA binding"/>
    <property type="evidence" value="ECO:0007669"/>
    <property type="project" value="InterPro"/>
</dbReference>
<dbReference type="InterPro" id="IPR007627">
    <property type="entry name" value="RNA_pol_sigma70_r2"/>
</dbReference>
<dbReference type="InterPro" id="IPR013324">
    <property type="entry name" value="RNA_pol_sigma_r3/r4-like"/>
</dbReference>
<evidence type="ECO:0000259" key="5">
    <source>
        <dbReference type="Pfam" id="PF04542"/>
    </source>
</evidence>
<keyword evidence="2" id="KW-0805">Transcription regulation</keyword>
<dbReference type="AlphaFoldDB" id="A0AAJ5X045"/>
<organism evidence="7 8">
    <name type="scientific">Candidatus Andeanibacterium colombiense</name>
    <dbReference type="NCBI Taxonomy" id="3121345"/>
    <lineage>
        <taxon>Bacteria</taxon>
        <taxon>Pseudomonadati</taxon>
        <taxon>Pseudomonadota</taxon>
        <taxon>Alphaproteobacteria</taxon>
        <taxon>Sphingomonadales</taxon>
        <taxon>Sphingomonadaceae</taxon>
        <taxon>Candidatus Andeanibacterium</taxon>
    </lineage>
</organism>
<dbReference type="NCBIfam" id="TIGR02937">
    <property type="entry name" value="sigma70-ECF"/>
    <property type="match status" value="1"/>
</dbReference>
<gene>
    <name evidence="7" type="ORF">P0Y56_08950</name>
</gene>
<keyword evidence="3" id="KW-0731">Sigma factor</keyword>
<proteinExistence type="inferred from homology"/>
<protein>
    <submittedName>
        <fullName evidence="7">RNA polymerase sigma factor</fullName>
    </submittedName>
</protein>
<dbReference type="InterPro" id="IPR013325">
    <property type="entry name" value="RNA_pol_sigma_r2"/>
</dbReference>
<dbReference type="PANTHER" id="PTHR43133:SF63">
    <property type="entry name" value="RNA POLYMERASE SIGMA FACTOR FECI-RELATED"/>
    <property type="match status" value="1"/>
</dbReference>
<dbReference type="InterPro" id="IPR036388">
    <property type="entry name" value="WH-like_DNA-bd_sf"/>
</dbReference>
<dbReference type="PANTHER" id="PTHR43133">
    <property type="entry name" value="RNA POLYMERASE ECF-TYPE SIGMA FACTO"/>
    <property type="match status" value="1"/>
</dbReference>
<evidence type="ECO:0000313" key="7">
    <source>
        <dbReference type="EMBL" id="WEK45165.1"/>
    </source>
</evidence>
<feature type="domain" description="RNA polymerase sigma factor 70 region 4 type 2" evidence="6">
    <location>
        <begin position="126"/>
        <end position="175"/>
    </location>
</feature>
<dbReference type="SUPFAM" id="SSF88946">
    <property type="entry name" value="Sigma2 domain of RNA polymerase sigma factors"/>
    <property type="match status" value="1"/>
</dbReference>
<dbReference type="Pfam" id="PF08281">
    <property type="entry name" value="Sigma70_r4_2"/>
    <property type="match status" value="1"/>
</dbReference>
<reference evidence="7" key="1">
    <citation type="submission" date="2023-03" db="EMBL/GenBank/DDBJ databases">
        <title>Andean soil-derived lignocellulolytic bacterial consortium as a source of novel taxa and putative plastic-active enzymes.</title>
        <authorList>
            <person name="Diaz-Garcia L."/>
            <person name="Chuvochina M."/>
            <person name="Feuerriegel G."/>
            <person name="Bunk B."/>
            <person name="Sproer C."/>
            <person name="Streit W.R."/>
            <person name="Rodriguez L.M."/>
            <person name="Overmann J."/>
            <person name="Jimenez D.J."/>
        </authorList>
    </citation>
    <scope>NUCLEOTIDE SEQUENCE</scope>
    <source>
        <strain evidence="7">MAG 26</strain>
    </source>
</reference>
<dbReference type="GO" id="GO:0006352">
    <property type="term" value="P:DNA-templated transcription initiation"/>
    <property type="evidence" value="ECO:0007669"/>
    <property type="project" value="InterPro"/>
</dbReference>
<dbReference type="InterPro" id="IPR014284">
    <property type="entry name" value="RNA_pol_sigma-70_dom"/>
</dbReference>
<evidence type="ECO:0000256" key="3">
    <source>
        <dbReference type="ARBA" id="ARBA00023082"/>
    </source>
</evidence>
<comment type="similarity">
    <text evidence="1">Belongs to the sigma-70 factor family. ECF subfamily.</text>
</comment>
<dbReference type="KEGG" id="acob:P0Y56_08950"/>
<dbReference type="Pfam" id="PF04542">
    <property type="entry name" value="Sigma70_r2"/>
    <property type="match status" value="1"/>
</dbReference>
<accession>A0AAJ5X045</accession>
<evidence type="ECO:0000259" key="6">
    <source>
        <dbReference type="Pfam" id="PF08281"/>
    </source>
</evidence>
<dbReference type="Gene3D" id="1.10.10.10">
    <property type="entry name" value="Winged helix-like DNA-binding domain superfamily/Winged helix DNA-binding domain"/>
    <property type="match status" value="1"/>
</dbReference>
<dbReference type="InterPro" id="IPR039425">
    <property type="entry name" value="RNA_pol_sigma-70-like"/>
</dbReference>
<sequence>MDRGSEKQVVSFASARGDGAAGLEQLYLSLRPSLFGLLRRRTGSSDAAEELLQDVWLRVSQIAHPLTDENLEAYLHRIAANLALDWLRKHRFRSLLTDSDADPGGVADSAPSLERAVQARQAVAYLTQVIGELPAGQRECFLAYSGQNTTVAEVARRLGLAPKTVENQIARAKATIRARMAERGLWP</sequence>
<keyword evidence="4" id="KW-0804">Transcription</keyword>